<dbReference type="Proteomes" id="UP000289738">
    <property type="component" value="Chromosome A09"/>
</dbReference>
<protein>
    <submittedName>
        <fullName evidence="1">Uncharacterized protein</fullName>
    </submittedName>
</protein>
<keyword evidence="2" id="KW-1185">Reference proteome</keyword>
<evidence type="ECO:0000313" key="1">
    <source>
        <dbReference type="EMBL" id="RYR38947.1"/>
    </source>
</evidence>
<accession>A0A445BJT9</accession>
<organism evidence="1 2">
    <name type="scientific">Arachis hypogaea</name>
    <name type="common">Peanut</name>
    <dbReference type="NCBI Taxonomy" id="3818"/>
    <lineage>
        <taxon>Eukaryota</taxon>
        <taxon>Viridiplantae</taxon>
        <taxon>Streptophyta</taxon>
        <taxon>Embryophyta</taxon>
        <taxon>Tracheophyta</taxon>
        <taxon>Spermatophyta</taxon>
        <taxon>Magnoliopsida</taxon>
        <taxon>eudicotyledons</taxon>
        <taxon>Gunneridae</taxon>
        <taxon>Pentapetalae</taxon>
        <taxon>rosids</taxon>
        <taxon>fabids</taxon>
        <taxon>Fabales</taxon>
        <taxon>Fabaceae</taxon>
        <taxon>Papilionoideae</taxon>
        <taxon>50 kb inversion clade</taxon>
        <taxon>dalbergioids sensu lato</taxon>
        <taxon>Dalbergieae</taxon>
        <taxon>Pterocarpus clade</taxon>
        <taxon>Arachis</taxon>
    </lineage>
</organism>
<reference evidence="1 2" key="1">
    <citation type="submission" date="2019-01" db="EMBL/GenBank/DDBJ databases">
        <title>Sequencing of cultivated peanut Arachis hypogaea provides insights into genome evolution and oil improvement.</title>
        <authorList>
            <person name="Chen X."/>
        </authorList>
    </citation>
    <scope>NUCLEOTIDE SEQUENCE [LARGE SCALE GENOMIC DNA]</scope>
    <source>
        <strain evidence="2">cv. Fuhuasheng</strain>
        <tissue evidence="1">Leaves</tissue>
    </source>
</reference>
<comment type="caution">
    <text evidence="1">The sequence shown here is derived from an EMBL/GenBank/DDBJ whole genome shotgun (WGS) entry which is preliminary data.</text>
</comment>
<name>A0A445BJT9_ARAHY</name>
<sequence>MYGTRLLINPDVSGAVMLRKSVYYREISQYLSVLSGKPAYVNEDEVLYSIERKTIKELRVAANVGFYVILATVLDVEPVLNGTAITTFVVFDKEAAALFGRTYTEMGKELLKILFINVNTIKHGCGLKKGLLNSNSHPNQRKIKRPLLSVPPDELIQLHTRGDQRRHLIQCFVLHQWPKKIDRGVNNGIAPPIFKPGVKTTIALVAYFLRIVCDQQLPSYISMTGKMRLIIR</sequence>
<evidence type="ECO:0000313" key="2">
    <source>
        <dbReference type="Proteomes" id="UP000289738"/>
    </source>
</evidence>
<gene>
    <name evidence="1" type="ORF">Ahy_A09g044302</name>
</gene>
<proteinExistence type="predicted"/>
<dbReference type="AlphaFoldDB" id="A0A445BJT9"/>
<dbReference type="EMBL" id="SDMP01000009">
    <property type="protein sequence ID" value="RYR38947.1"/>
    <property type="molecule type" value="Genomic_DNA"/>
</dbReference>